<feature type="compositionally biased region" description="Basic and acidic residues" evidence="2">
    <location>
        <begin position="578"/>
        <end position="589"/>
    </location>
</feature>
<dbReference type="GO" id="GO:0043565">
    <property type="term" value="F:sequence-specific DNA binding"/>
    <property type="evidence" value="ECO:0007669"/>
    <property type="project" value="InterPro"/>
</dbReference>
<feature type="region of interest" description="Disordered" evidence="2">
    <location>
        <begin position="249"/>
        <end position="315"/>
    </location>
</feature>
<feature type="compositionally biased region" description="Low complexity" evidence="2">
    <location>
        <begin position="489"/>
        <end position="503"/>
    </location>
</feature>
<feature type="compositionally biased region" description="Polar residues" evidence="2">
    <location>
        <begin position="258"/>
        <end position="268"/>
    </location>
</feature>
<feature type="region of interest" description="Disordered" evidence="2">
    <location>
        <begin position="370"/>
        <end position="514"/>
    </location>
</feature>
<organism evidence="4 5">
    <name type="scientific">Tremella mesenterica</name>
    <name type="common">Jelly fungus</name>
    <dbReference type="NCBI Taxonomy" id="5217"/>
    <lineage>
        <taxon>Eukaryota</taxon>
        <taxon>Fungi</taxon>
        <taxon>Dikarya</taxon>
        <taxon>Basidiomycota</taxon>
        <taxon>Agaricomycotina</taxon>
        <taxon>Tremellomycetes</taxon>
        <taxon>Tremellales</taxon>
        <taxon>Tremellaceae</taxon>
        <taxon>Tremella</taxon>
    </lineage>
</organism>
<feature type="compositionally biased region" description="Polar residues" evidence="2">
    <location>
        <begin position="131"/>
        <end position="143"/>
    </location>
</feature>
<feature type="compositionally biased region" description="Polar residues" evidence="2">
    <location>
        <begin position="173"/>
        <end position="182"/>
    </location>
</feature>
<dbReference type="InParanoid" id="A0A4Q1BGU8"/>
<feature type="compositionally biased region" description="Polar residues" evidence="2">
    <location>
        <begin position="415"/>
        <end position="460"/>
    </location>
</feature>
<dbReference type="GO" id="GO:0008270">
    <property type="term" value="F:zinc ion binding"/>
    <property type="evidence" value="ECO:0007669"/>
    <property type="project" value="UniProtKB-KW"/>
</dbReference>
<keyword evidence="5" id="KW-1185">Reference proteome</keyword>
<protein>
    <recommendedName>
        <fullName evidence="3">GATA-type domain-containing protein</fullName>
    </recommendedName>
</protein>
<dbReference type="Proteomes" id="UP000289152">
    <property type="component" value="Unassembled WGS sequence"/>
</dbReference>
<dbReference type="VEuPathDB" id="FungiDB:TREMEDRAFT_61412"/>
<keyword evidence="1" id="KW-0863">Zinc-finger</keyword>
<dbReference type="GO" id="GO:0006355">
    <property type="term" value="P:regulation of DNA-templated transcription"/>
    <property type="evidence" value="ECO:0007669"/>
    <property type="project" value="InterPro"/>
</dbReference>
<keyword evidence="1" id="KW-0862">Zinc</keyword>
<dbReference type="Gene3D" id="3.30.50.10">
    <property type="entry name" value="Erythroid Transcription Factor GATA-1, subunit A"/>
    <property type="match status" value="1"/>
</dbReference>
<dbReference type="AlphaFoldDB" id="A0A4Q1BGU8"/>
<reference evidence="4 5" key="1">
    <citation type="submission" date="2016-06" db="EMBL/GenBank/DDBJ databases">
        <title>Evolution of pathogenesis and genome organization in the Tremellales.</title>
        <authorList>
            <person name="Cuomo C."/>
            <person name="Litvintseva A."/>
            <person name="Heitman J."/>
            <person name="Chen Y."/>
            <person name="Sun S."/>
            <person name="Springer D."/>
            <person name="Dromer F."/>
            <person name="Young S."/>
            <person name="Zeng Q."/>
            <person name="Chapman S."/>
            <person name="Gujja S."/>
            <person name="Saif S."/>
            <person name="Birren B."/>
        </authorList>
    </citation>
    <scope>NUCLEOTIDE SEQUENCE [LARGE SCALE GENOMIC DNA]</scope>
    <source>
        <strain evidence="4 5">ATCC 28783</strain>
    </source>
</reference>
<evidence type="ECO:0000256" key="2">
    <source>
        <dbReference type="SAM" id="MobiDB-lite"/>
    </source>
</evidence>
<evidence type="ECO:0000259" key="3">
    <source>
        <dbReference type="PROSITE" id="PS50114"/>
    </source>
</evidence>
<dbReference type="STRING" id="5217.A0A4Q1BGU8"/>
<evidence type="ECO:0000313" key="4">
    <source>
        <dbReference type="EMBL" id="RXK36810.1"/>
    </source>
</evidence>
<dbReference type="Pfam" id="PF00320">
    <property type="entry name" value="GATA"/>
    <property type="match status" value="1"/>
</dbReference>
<keyword evidence="1" id="KW-0479">Metal-binding</keyword>
<evidence type="ECO:0000256" key="1">
    <source>
        <dbReference type="PROSITE-ProRule" id="PRU00094"/>
    </source>
</evidence>
<feature type="compositionally biased region" description="Polar residues" evidence="2">
    <location>
        <begin position="557"/>
        <end position="573"/>
    </location>
</feature>
<feature type="compositionally biased region" description="Low complexity" evidence="2">
    <location>
        <begin position="538"/>
        <end position="548"/>
    </location>
</feature>
<feature type="region of interest" description="Disordered" evidence="2">
    <location>
        <begin position="537"/>
        <end position="589"/>
    </location>
</feature>
<name>A0A4Q1BGU8_TREME</name>
<feature type="compositionally biased region" description="Basic and acidic residues" evidence="2">
    <location>
        <begin position="269"/>
        <end position="285"/>
    </location>
</feature>
<comment type="caution">
    <text evidence="4">The sequence shown here is derived from an EMBL/GenBank/DDBJ whole genome shotgun (WGS) entry which is preliminary data.</text>
</comment>
<dbReference type="CDD" id="cd00202">
    <property type="entry name" value="ZnF_GATA"/>
    <property type="match status" value="1"/>
</dbReference>
<dbReference type="InterPro" id="IPR013088">
    <property type="entry name" value="Znf_NHR/GATA"/>
</dbReference>
<dbReference type="SUPFAM" id="SSF57716">
    <property type="entry name" value="Glucocorticoid receptor-like (DNA-binding domain)"/>
    <property type="match status" value="1"/>
</dbReference>
<feature type="domain" description="GATA-type" evidence="3">
    <location>
        <begin position="335"/>
        <end position="387"/>
    </location>
</feature>
<evidence type="ECO:0000313" key="5">
    <source>
        <dbReference type="Proteomes" id="UP000289152"/>
    </source>
</evidence>
<sequence length="589" mass="63616">MSQTIDFYLSAALKSPSPTALSTHSSPLTPLSSITTSSSSATSSVIDPALLCPAPLDFDALLPASPFPTPFLTPPSEPDGWYGNLSSTFSQNHGYSWSWLSMSPKAPLHSGNFPYGSNTNAEPVTAAGVSSERSTVNETSQEPHQAWVSKHQNASMPSTPTDPNQAHGPGVQTLPQGGQSAGNMLPPLRLPDARSGNNNGGTPTNGYPGYPYPTPYGYPYHPGQQMYYHPPPQAGDGYSQGYSPISAFGVPHHAHQHGTIQPSAFSSWSDRERDGDDRPSLDRRASSTSTGVGMQDRYGEKPLASPAMSQRSDEQAVDVMYTSDAEVKQTLEVRRRCHNCHSTTPPSWRKSVLYPGKILCNKCGIFERTHRKSRPQQTDDQKLRKSTGYGQVEMLRRNPLPHLQMTREDPVSPGSAYSTVPSQATPVSATSGSYTSPLTSSALPRRGSSSTAQALGTPFTSGELRSVSYHPYARSPPSPYHPHNRRAASYQYPPGPGYYIPSPAQGPMTPHDPREMVHTVQVGHSQNVQGVHHVQETQGHNGQSSNGGQVEGEIKSPPNTAGVIQTHDSNWPQHGTRRHSDAHVHSLSQ</sequence>
<dbReference type="PROSITE" id="PS50114">
    <property type="entry name" value="GATA_ZN_FINGER_2"/>
    <property type="match status" value="1"/>
</dbReference>
<dbReference type="EMBL" id="SDIL01000086">
    <property type="protein sequence ID" value="RXK36810.1"/>
    <property type="molecule type" value="Genomic_DNA"/>
</dbReference>
<proteinExistence type="predicted"/>
<feature type="region of interest" description="Disordered" evidence="2">
    <location>
        <begin position="123"/>
        <end position="185"/>
    </location>
</feature>
<dbReference type="OrthoDB" id="515401at2759"/>
<feature type="compositionally biased region" description="Polar residues" evidence="2">
    <location>
        <begin position="150"/>
        <end position="164"/>
    </location>
</feature>
<accession>A0A4Q1BGU8</accession>
<dbReference type="InterPro" id="IPR000679">
    <property type="entry name" value="Znf_GATA"/>
</dbReference>
<dbReference type="SMART" id="SM00401">
    <property type="entry name" value="ZnF_GATA"/>
    <property type="match status" value="1"/>
</dbReference>
<gene>
    <name evidence="4" type="ORF">M231_05894</name>
</gene>